<gene>
    <name evidence="7" type="ORF">KP79_PYT08556</name>
</gene>
<feature type="domain" description="C2H2-type" evidence="6">
    <location>
        <begin position="50"/>
        <end position="73"/>
    </location>
</feature>
<evidence type="ECO:0000256" key="4">
    <source>
        <dbReference type="ARBA" id="ARBA00022833"/>
    </source>
</evidence>
<proteinExistence type="predicted"/>
<sequence length="201" mass="23056">MMDSRSGAIKGRSRKLYNCSECRYSTICKSNLNKHNKRHDVISTSKEQELVCDRCGKKYTTKFGLKLHIKNKHELTFKHLCDICGKGFNQAVQYRLHCSSHTVGQDNVCPTCKAEFSVESSLKRHIRICKKRNASTTEEISDSCRHKCEQCHASFSTKDGLRSHVTGMHQEAKFQCNMCDKVYQWRSSLKAHLKCAHGYTS</sequence>
<dbReference type="Pfam" id="PF00096">
    <property type="entry name" value="zf-C2H2"/>
    <property type="match status" value="2"/>
</dbReference>
<comment type="caution">
    <text evidence="7">The sequence shown here is derived from an EMBL/GenBank/DDBJ whole genome shotgun (WGS) entry which is preliminary data.</text>
</comment>
<keyword evidence="3 5" id="KW-0863">Zinc-finger</keyword>
<dbReference type="GO" id="GO:0008270">
    <property type="term" value="F:zinc ion binding"/>
    <property type="evidence" value="ECO:0007669"/>
    <property type="project" value="UniProtKB-KW"/>
</dbReference>
<keyword evidence="1" id="KW-0479">Metal-binding</keyword>
<dbReference type="Proteomes" id="UP000242188">
    <property type="component" value="Unassembled WGS sequence"/>
</dbReference>
<dbReference type="PROSITE" id="PS00028">
    <property type="entry name" value="ZINC_FINGER_C2H2_1"/>
    <property type="match status" value="3"/>
</dbReference>
<feature type="domain" description="C2H2-type" evidence="6">
    <location>
        <begin position="174"/>
        <end position="197"/>
    </location>
</feature>
<evidence type="ECO:0000313" key="7">
    <source>
        <dbReference type="EMBL" id="OWF43059.1"/>
    </source>
</evidence>
<evidence type="ECO:0000256" key="2">
    <source>
        <dbReference type="ARBA" id="ARBA00022737"/>
    </source>
</evidence>
<feature type="domain" description="C2H2-type" evidence="6">
    <location>
        <begin position="146"/>
        <end position="174"/>
    </location>
</feature>
<dbReference type="InterPro" id="IPR013087">
    <property type="entry name" value="Znf_C2H2_type"/>
</dbReference>
<dbReference type="InterPro" id="IPR036236">
    <property type="entry name" value="Znf_C2H2_sf"/>
</dbReference>
<dbReference type="AlphaFoldDB" id="A0A210Q316"/>
<evidence type="ECO:0000256" key="5">
    <source>
        <dbReference type="PROSITE-ProRule" id="PRU00042"/>
    </source>
</evidence>
<feature type="domain" description="C2H2-type" evidence="6">
    <location>
        <begin position="79"/>
        <end position="106"/>
    </location>
</feature>
<name>A0A210Q316_MIZYE</name>
<dbReference type="Pfam" id="PF13894">
    <property type="entry name" value="zf-C2H2_4"/>
    <property type="match status" value="1"/>
</dbReference>
<organism evidence="7 8">
    <name type="scientific">Mizuhopecten yessoensis</name>
    <name type="common">Japanese scallop</name>
    <name type="synonym">Patinopecten yessoensis</name>
    <dbReference type="NCBI Taxonomy" id="6573"/>
    <lineage>
        <taxon>Eukaryota</taxon>
        <taxon>Metazoa</taxon>
        <taxon>Spiralia</taxon>
        <taxon>Lophotrochozoa</taxon>
        <taxon>Mollusca</taxon>
        <taxon>Bivalvia</taxon>
        <taxon>Autobranchia</taxon>
        <taxon>Pteriomorphia</taxon>
        <taxon>Pectinida</taxon>
        <taxon>Pectinoidea</taxon>
        <taxon>Pectinidae</taxon>
        <taxon>Mizuhopecten</taxon>
    </lineage>
</organism>
<accession>A0A210Q316</accession>
<feature type="domain" description="C2H2-type" evidence="6">
    <location>
        <begin position="17"/>
        <end position="39"/>
    </location>
</feature>
<protein>
    <submittedName>
        <fullName evidence="7">Zinc finger protein 333</fullName>
    </submittedName>
</protein>
<dbReference type="SUPFAM" id="SSF57667">
    <property type="entry name" value="beta-beta-alpha zinc fingers"/>
    <property type="match status" value="3"/>
</dbReference>
<keyword evidence="2" id="KW-0677">Repeat</keyword>
<evidence type="ECO:0000256" key="1">
    <source>
        <dbReference type="ARBA" id="ARBA00022723"/>
    </source>
</evidence>
<dbReference type="Gene3D" id="3.30.160.60">
    <property type="entry name" value="Classic Zinc Finger"/>
    <property type="match status" value="3"/>
</dbReference>
<dbReference type="EMBL" id="NEDP02005174">
    <property type="protein sequence ID" value="OWF43059.1"/>
    <property type="molecule type" value="Genomic_DNA"/>
</dbReference>
<dbReference type="PANTHER" id="PTHR24379:SF121">
    <property type="entry name" value="C2H2-TYPE DOMAIN-CONTAINING PROTEIN"/>
    <property type="match status" value="1"/>
</dbReference>
<dbReference type="PROSITE" id="PS50157">
    <property type="entry name" value="ZINC_FINGER_C2H2_2"/>
    <property type="match status" value="5"/>
</dbReference>
<reference evidence="7 8" key="1">
    <citation type="journal article" date="2017" name="Nat. Ecol. Evol.">
        <title>Scallop genome provides insights into evolution of bilaterian karyotype and development.</title>
        <authorList>
            <person name="Wang S."/>
            <person name="Zhang J."/>
            <person name="Jiao W."/>
            <person name="Li J."/>
            <person name="Xun X."/>
            <person name="Sun Y."/>
            <person name="Guo X."/>
            <person name="Huan P."/>
            <person name="Dong B."/>
            <person name="Zhang L."/>
            <person name="Hu X."/>
            <person name="Sun X."/>
            <person name="Wang J."/>
            <person name="Zhao C."/>
            <person name="Wang Y."/>
            <person name="Wang D."/>
            <person name="Huang X."/>
            <person name="Wang R."/>
            <person name="Lv J."/>
            <person name="Li Y."/>
            <person name="Zhang Z."/>
            <person name="Liu B."/>
            <person name="Lu W."/>
            <person name="Hui Y."/>
            <person name="Liang J."/>
            <person name="Zhou Z."/>
            <person name="Hou R."/>
            <person name="Li X."/>
            <person name="Liu Y."/>
            <person name="Li H."/>
            <person name="Ning X."/>
            <person name="Lin Y."/>
            <person name="Zhao L."/>
            <person name="Xing Q."/>
            <person name="Dou J."/>
            <person name="Li Y."/>
            <person name="Mao J."/>
            <person name="Guo H."/>
            <person name="Dou H."/>
            <person name="Li T."/>
            <person name="Mu C."/>
            <person name="Jiang W."/>
            <person name="Fu Q."/>
            <person name="Fu X."/>
            <person name="Miao Y."/>
            <person name="Liu J."/>
            <person name="Yu Q."/>
            <person name="Li R."/>
            <person name="Liao H."/>
            <person name="Li X."/>
            <person name="Kong Y."/>
            <person name="Jiang Z."/>
            <person name="Chourrout D."/>
            <person name="Li R."/>
            <person name="Bao Z."/>
        </authorList>
    </citation>
    <scope>NUCLEOTIDE SEQUENCE [LARGE SCALE GENOMIC DNA]</scope>
    <source>
        <strain evidence="7 8">PY_sf001</strain>
    </source>
</reference>
<dbReference type="SMART" id="SM00355">
    <property type="entry name" value="ZnF_C2H2"/>
    <property type="match status" value="6"/>
</dbReference>
<evidence type="ECO:0000256" key="3">
    <source>
        <dbReference type="ARBA" id="ARBA00022771"/>
    </source>
</evidence>
<keyword evidence="8" id="KW-1185">Reference proteome</keyword>
<evidence type="ECO:0000313" key="8">
    <source>
        <dbReference type="Proteomes" id="UP000242188"/>
    </source>
</evidence>
<evidence type="ECO:0000259" key="6">
    <source>
        <dbReference type="PROSITE" id="PS50157"/>
    </source>
</evidence>
<dbReference type="PANTHER" id="PTHR24379">
    <property type="entry name" value="KRAB AND ZINC FINGER DOMAIN-CONTAINING"/>
    <property type="match status" value="1"/>
</dbReference>
<keyword evidence="4" id="KW-0862">Zinc</keyword>